<organism evidence="12 13">
    <name type="scientific">Halobacteriovorax marinus</name>
    <dbReference type="NCBI Taxonomy" id="97084"/>
    <lineage>
        <taxon>Bacteria</taxon>
        <taxon>Pseudomonadati</taxon>
        <taxon>Bdellovibrionota</taxon>
        <taxon>Bacteriovoracia</taxon>
        <taxon>Bacteriovoracales</taxon>
        <taxon>Halobacteriovoraceae</taxon>
        <taxon>Halobacteriovorax</taxon>
    </lineage>
</organism>
<dbReference type="InterPro" id="IPR006091">
    <property type="entry name" value="Acyl-CoA_Oxase/DH_mid-dom"/>
</dbReference>
<dbReference type="AlphaFoldDB" id="A0A1Y5F618"/>
<dbReference type="Proteomes" id="UP000196531">
    <property type="component" value="Unassembled WGS sequence"/>
</dbReference>
<proteinExistence type="inferred from homology"/>
<dbReference type="SUPFAM" id="SSF56645">
    <property type="entry name" value="Acyl-CoA dehydrogenase NM domain-like"/>
    <property type="match status" value="1"/>
</dbReference>
<dbReference type="GO" id="GO:0050660">
    <property type="term" value="F:flavin adenine dinucleotide binding"/>
    <property type="evidence" value="ECO:0007669"/>
    <property type="project" value="InterPro"/>
</dbReference>
<evidence type="ECO:0000313" key="12">
    <source>
        <dbReference type="EMBL" id="OUR96333.1"/>
    </source>
</evidence>
<dbReference type="EC" id="1.3.8.10" evidence="6"/>
<dbReference type="EMBL" id="MAAO01000006">
    <property type="protein sequence ID" value="OUR96333.1"/>
    <property type="molecule type" value="Genomic_DNA"/>
</dbReference>
<gene>
    <name evidence="12" type="ORF">A9Q84_08230</name>
</gene>
<dbReference type="PIRSF" id="PIRSF016578">
    <property type="entry name" value="HsaA"/>
    <property type="match status" value="1"/>
</dbReference>
<evidence type="ECO:0000256" key="6">
    <source>
        <dbReference type="ARBA" id="ARBA00066362"/>
    </source>
</evidence>
<dbReference type="Pfam" id="PF02771">
    <property type="entry name" value="Acyl-CoA_dh_N"/>
    <property type="match status" value="1"/>
</dbReference>
<sequence>MSVMHDYQEIRDLVAKFTDSEVAPLGAQIDREGKIPESLVKMLGENGFLGSYVPEEYGGAGMDYTSYSIIVEEISRGCASTGVLISAHTSLCIYPILAYGNEEQKKKFLPKLASGEHIGCFCLSEPNAGSDAGSLTTFAEDKGDYYEITGTKNFITNGKEANIAIVFAKTTKTDNYKGISVFIVDTSAEGFEVMKCEDKLGIRGSSTAQIALDKVKVPKENLLGVYQKGFSIAMGTLDGGRIGIASQALGIAEAAFKYALRYSNERVQFGKPLSNLQAIQFMLADMSTKIAASRLLIFESSQLKDKGLPYSKQSAHAKLFASESAMWITTKAIQICGGNGYTKEYPVERFFRDAKITEIYEGTSEIQRIVIATSELKEIQ</sequence>
<keyword evidence="5 8" id="KW-0560">Oxidoreductase</keyword>
<dbReference type="InterPro" id="IPR006089">
    <property type="entry name" value="Acyl-CoA_DH_CS"/>
</dbReference>
<dbReference type="Gene3D" id="1.20.140.10">
    <property type="entry name" value="Butyryl-CoA Dehydrogenase, subunit A, domain 3"/>
    <property type="match status" value="1"/>
</dbReference>
<dbReference type="InterPro" id="IPR036250">
    <property type="entry name" value="AcylCo_DH-like_C"/>
</dbReference>
<dbReference type="InterPro" id="IPR009075">
    <property type="entry name" value="AcylCo_DH/oxidase_C"/>
</dbReference>
<dbReference type="PROSITE" id="PS00072">
    <property type="entry name" value="ACYL_COA_DH_1"/>
    <property type="match status" value="1"/>
</dbReference>
<dbReference type="CDD" id="cd01158">
    <property type="entry name" value="SCAD_SBCAD"/>
    <property type="match status" value="1"/>
</dbReference>
<keyword evidence="4 8" id="KW-0274">FAD</keyword>
<dbReference type="InterPro" id="IPR009100">
    <property type="entry name" value="AcylCoA_DH/oxidase_NM_dom_sf"/>
</dbReference>
<dbReference type="InterPro" id="IPR037069">
    <property type="entry name" value="AcylCoA_DH/ox_N_sf"/>
</dbReference>
<evidence type="ECO:0000259" key="9">
    <source>
        <dbReference type="Pfam" id="PF00441"/>
    </source>
</evidence>
<accession>A0A1Y5F618</accession>
<feature type="domain" description="Acyl-CoA dehydrogenase/oxidase C-terminal" evidence="9">
    <location>
        <begin position="228"/>
        <end position="374"/>
    </location>
</feature>
<dbReference type="PANTHER" id="PTHR43884">
    <property type="entry name" value="ACYL-COA DEHYDROGENASE"/>
    <property type="match status" value="1"/>
</dbReference>
<evidence type="ECO:0000313" key="13">
    <source>
        <dbReference type="Proteomes" id="UP000196531"/>
    </source>
</evidence>
<dbReference type="Pfam" id="PF02770">
    <property type="entry name" value="Acyl-CoA_dh_M"/>
    <property type="match status" value="1"/>
</dbReference>
<evidence type="ECO:0000256" key="3">
    <source>
        <dbReference type="ARBA" id="ARBA00022630"/>
    </source>
</evidence>
<evidence type="ECO:0000259" key="10">
    <source>
        <dbReference type="Pfam" id="PF02770"/>
    </source>
</evidence>
<keyword evidence="3 8" id="KW-0285">Flavoprotein</keyword>
<evidence type="ECO:0000256" key="8">
    <source>
        <dbReference type="RuleBase" id="RU362125"/>
    </source>
</evidence>
<comment type="similarity">
    <text evidence="2 8">Belongs to the acyl-CoA dehydrogenase family.</text>
</comment>
<dbReference type="FunFam" id="1.20.140.10:FF:000004">
    <property type="entry name" value="Acyl-CoA dehydrogenase FadE25"/>
    <property type="match status" value="1"/>
</dbReference>
<feature type="domain" description="Acyl-CoA dehydrogenase/oxidase N-terminal" evidence="11">
    <location>
        <begin position="6"/>
        <end position="116"/>
    </location>
</feature>
<dbReference type="GO" id="GO:0003995">
    <property type="term" value="F:acyl-CoA dehydrogenase activity"/>
    <property type="evidence" value="ECO:0007669"/>
    <property type="project" value="InterPro"/>
</dbReference>
<dbReference type="Pfam" id="PF00441">
    <property type="entry name" value="Acyl-CoA_dh_1"/>
    <property type="match status" value="1"/>
</dbReference>
<evidence type="ECO:0000256" key="5">
    <source>
        <dbReference type="ARBA" id="ARBA00023002"/>
    </source>
</evidence>
<name>A0A1Y5F618_9BACT</name>
<dbReference type="InterPro" id="IPR046373">
    <property type="entry name" value="Acyl-CoA_Oxase/DH_mid-dom_sf"/>
</dbReference>
<dbReference type="PROSITE" id="PS00073">
    <property type="entry name" value="ACYL_COA_DH_2"/>
    <property type="match status" value="1"/>
</dbReference>
<evidence type="ECO:0000256" key="1">
    <source>
        <dbReference type="ARBA" id="ARBA00001974"/>
    </source>
</evidence>
<dbReference type="SUPFAM" id="SSF47203">
    <property type="entry name" value="Acyl-CoA dehydrogenase C-terminal domain-like"/>
    <property type="match status" value="1"/>
</dbReference>
<dbReference type="Gene3D" id="1.10.540.10">
    <property type="entry name" value="Acyl-CoA dehydrogenase/oxidase, N-terminal domain"/>
    <property type="match status" value="1"/>
</dbReference>
<reference evidence="13" key="1">
    <citation type="journal article" date="2017" name="Proc. Natl. Acad. Sci. U.S.A.">
        <title>Simulation of Deepwater Horizon oil plume reveals substrate specialization within a complex community of hydrocarbon-degraders.</title>
        <authorList>
            <person name="Hu P."/>
            <person name="Dubinsky E.A."/>
            <person name="Probst A.J."/>
            <person name="Wang J."/>
            <person name="Sieber C.M.K."/>
            <person name="Tom L.M."/>
            <person name="Gardinali P."/>
            <person name="Banfield J.F."/>
            <person name="Atlas R.M."/>
            <person name="Andersen G.L."/>
        </authorList>
    </citation>
    <scope>NUCLEOTIDE SEQUENCE [LARGE SCALE GENOMIC DNA]</scope>
</reference>
<protein>
    <recommendedName>
        <fullName evidence="7">Cyclohex-1-ene-1-carbonyl-CoA dehydrogenase</fullName>
        <ecNumber evidence="6">1.3.8.10</ecNumber>
    </recommendedName>
</protein>
<comment type="cofactor">
    <cofactor evidence="1 8">
        <name>FAD</name>
        <dbReference type="ChEBI" id="CHEBI:57692"/>
    </cofactor>
</comment>
<evidence type="ECO:0000259" key="11">
    <source>
        <dbReference type="Pfam" id="PF02771"/>
    </source>
</evidence>
<dbReference type="Gene3D" id="2.40.110.10">
    <property type="entry name" value="Butyryl-CoA Dehydrogenase, subunit A, domain 2"/>
    <property type="match status" value="1"/>
</dbReference>
<comment type="caution">
    <text evidence="12">The sequence shown here is derived from an EMBL/GenBank/DDBJ whole genome shotgun (WGS) entry which is preliminary data.</text>
</comment>
<dbReference type="FunFam" id="2.40.110.10:FF:000001">
    <property type="entry name" value="Acyl-CoA dehydrogenase, mitochondrial"/>
    <property type="match status" value="1"/>
</dbReference>
<evidence type="ECO:0000256" key="7">
    <source>
        <dbReference type="ARBA" id="ARBA00072305"/>
    </source>
</evidence>
<feature type="domain" description="Acyl-CoA oxidase/dehydrogenase middle" evidence="10">
    <location>
        <begin position="120"/>
        <end position="215"/>
    </location>
</feature>
<dbReference type="InterPro" id="IPR013786">
    <property type="entry name" value="AcylCoA_DH/ox_N"/>
</dbReference>
<evidence type="ECO:0000256" key="2">
    <source>
        <dbReference type="ARBA" id="ARBA00009347"/>
    </source>
</evidence>
<dbReference type="PANTHER" id="PTHR43884:SF12">
    <property type="entry name" value="ISOVALERYL-COA DEHYDROGENASE, MITOCHONDRIAL-RELATED"/>
    <property type="match status" value="1"/>
</dbReference>
<dbReference type="FunFam" id="1.10.540.10:FF:000002">
    <property type="entry name" value="Acyl-CoA dehydrogenase FadE19"/>
    <property type="match status" value="1"/>
</dbReference>
<evidence type="ECO:0000256" key="4">
    <source>
        <dbReference type="ARBA" id="ARBA00022827"/>
    </source>
</evidence>